<dbReference type="AlphaFoldDB" id="A0AAV6UMM7"/>
<feature type="compositionally biased region" description="Acidic residues" evidence="5">
    <location>
        <begin position="572"/>
        <end position="592"/>
    </location>
</feature>
<reference evidence="7 8" key="1">
    <citation type="journal article" date="2022" name="Nat. Ecol. Evol.">
        <title>A masculinizing supergene underlies an exaggerated male reproductive morph in a spider.</title>
        <authorList>
            <person name="Hendrickx F."/>
            <person name="De Corte Z."/>
            <person name="Sonet G."/>
            <person name="Van Belleghem S.M."/>
            <person name="Kostlbacher S."/>
            <person name="Vangestel C."/>
        </authorList>
    </citation>
    <scope>NUCLEOTIDE SEQUENCE [LARGE SCALE GENOMIC DNA]</scope>
    <source>
        <strain evidence="7">W744_W776</strain>
    </source>
</reference>
<keyword evidence="8" id="KW-1185">Reference proteome</keyword>
<comment type="similarity">
    <text evidence="3">Belongs to the UTP5 family.</text>
</comment>
<dbReference type="InterPro" id="IPR015943">
    <property type="entry name" value="WD40/YVTN_repeat-like_dom_sf"/>
</dbReference>
<comment type="caution">
    <text evidence="7">The sequence shown here is derived from an EMBL/GenBank/DDBJ whole genome shotgun (WGS) entry which is preliminary data.</text>
</comment>
<dbReference type="InterPro" id="IPR001680">
    <property type="entry name" value="WD40_rpt"/>
</dbReference>
<dbReference type="Proteomes" id="UP000827092">
    <property type="component" value="Unassembled WGS sequence"/>
</dbReference>
<name>A0AAV6UMM7_9ARAC</name>
<evidence type="ECO:0000313" key="7">
    <source>
        <dbReference type="EMBL" id="KAG8185554.1"/>
    </source>
</evidence>
<dbReference type="InterPro" id="IPR052414">
    <property type="entry name" value="U3_snoRNA-assoc_WDR"/>
</dbReference>
<comment type="subcellular location">
    <subcellularLocation>
        <location evidence="1">Nucleus</location>
    </subcellularLocation>
</comment>
<feature type="domain" description="Small-subunit processome Utp12" evidence="6">
    <location>
        <begin position="450"/>
        <end position="536"/>
    </location>
</feature>
<dbReference type="InterPro" id="IPR036322">
    <property type="entry name" value="WD40_repeat_dom_sf"/>
</dbReference>
<dbReference type="Gene3D" id="2.130.10.10">
    <property type="entry name" value="YVTN repeat-like/Quinoprotein amine dehydrogenase"/>
    <property type="match status" value="1"/>
</dbReference>
<dbReference type="EMBL" id="JAFNEN010000332">
    <property type="protein sequence ID" value="KAG8185554.1"/>
    <property type="molecule type" value="Genomic_DNA"/>
</dbReference>
<evidence type="ECO:0000256" key="5">
    <source>
        <dbReference type="SAM" id="MobiDB-lite"/>
    </source>
</evidence>
<keyword evidence="4" id="KW-0853">WD repeat</keyword>
<evidence type="ECO:0000313" key="8">
    <source>
        <dbReference type="Proteomes" id="UP000827092"/>
    </source>
</evidence>
<proteinExistence type="inferred from homology"/>
<evidence type="ECO:0000256" key="1">
    <source>
        <dbReference type="ARBA" id="ARBA00004123"/>
    </source>
</evidence>
<dbReference type="GO" id="GO:0005730">
    <property type="term" value="C:nucleolus"/>
    <property type="evidence" value="ECO:0007669"/>
    <property type="project" value="TreeGrafter"/>
</dbReference>
<keyword evidence="2" id="KW-0539">Nucleus</keyword>
<evidence type="ECO:0000256" key="3">
    <source>
        <dbReference type="ARBA" id="ARBA00038335"/>
    </source>
</evidence>
<evidence type="ECO:0000259" key="6">
    <source>
        <dbReference type="Pfam" id="PF04003"/>
    </source>
</evidence>
<dbReference type="Pfam" id="PF00400">
    <property type="entry name" value="WD40"/>
    <property type="match status" value="2"/>
</dbReference>
<organism evidence="7 8">
    <name type="scientific">Oedothorax gibbosus</name>
    <dbReference type="NCBI Taxonomy" id="931172"/>
    <lineage>
        <taxon>Eukaryota</taxon>
        <taxon>Metazoa</taxon>
        <taxon>Ecdysozoa</taxon>
        <taxon>Arthropoda</taxon>
        <taxon>Chelicerata</taxon>
        <taxon>Arachnida</taxon>
        <taxon>Araneae</taxon>
        <taxon>Araneomorphae</taxon>
        <taxon>Entelegynae</taxon>
        <taxon>Araneoidea</taxon>
        <taxon>Linyphiidae</taxon>
        <taxon>Erigoninae</taxon>
        <taxon>Oedothorax</taxon>
    </lineage>
</organism>
<dbReference type="GO" id="GO:0000462">
    <property type="term" value="P:maturation of SSU-rRNA from tricistronic rRNA transcript (SSU-rRNA, 5.8S rRNA, LSU-rRNA)"/>
    <property type="evidence" value="ECO:0007669"/>
    <property type="project" value="TreeGrafter"/>
</dbReference>
<dbReference type="PANTHER" id="PTHR44267:SF1">
    <property type="entry name" value="WD REPEAT-CONTAINING PROTEIN 43"/>
    <property type="match status" value="1"/>
</dbReference>
<dbReference type="InterPro" id="IPR007148">
    <property type="entry name" value="SSU_processome_Utp12"/>
</dbReference>
<dbReference type="PROSITE" id="PS50082">
    <property type="entry name" value="WD_REPEATS_2"/>
    <property type="match status" value="1"/>
</dbReference>
<evidence type="ECO:0000256" key="2">
    <source>
        <dbReference type="ARBA" id="ARBA00023242"/>
    </source>
</evidence>
<protein>
    <recommendedName>
        <fullName evidence="6">Small-subunit processome Utp12 domain-containing protein</fullName>
    </recommendedName>
</protein>
<dbReference type="PANTHER" id="PTHR44267">
    <property type="entry name" value="WD REPEAT-CONTAINING PROTEIN 43"/>
    <property type="match status" value="1"/>
</dbReference>
<feature type="repeat" description="WD" evidence="4">
    <location>
        <begin position="108"/>
        <end position="149"/>
    </location>
</feature>
<dbReference type="SMART" id="SM00320">
    <property type="entry name" value="WD40"/>
    <property type="match status" value="3"/>
</dbReference>
<accession>A0AAV6UMM7</accession>
<feature type="region of interest" description="Disordered" evidence="5">
    <location>
        <begin position="559"/>
        <end position="592"/>
    </location>
</feature>
<dbReference type="SUPFAM" id="SSF50978">
    <property type="entry name" value="WD40 repeat-like"/>
    <property type="match status" value="1"/>
</dbReference>
<dbReference type="Pfam" id="PF04003">
    <property type="entry name" value="Utp12"/>
    <property type="match status" value="1"/>
</dbReference>
<sequence length="592" mass="66145">MTLYRNITAFSQNGEYLAYSSPDGCLKIWETSTNILKQEYTPSSHLSATCSSLSWGPYKQTSQLAKSPKKLRGNDASLGNLQLISMGTMTGDILLYSFASADLFSCLTNGHTSAVNDLCWCKSTNSLFSCSDDQYIIQWDIYSGKTKTKWKADKSAIHSICVIDENSLLSATTSIQWWDIKQKTIIKNFNGHATEIFRLLPLCIDNDSINHYCLSSAIGDRVINAWHLDENGSKRAVASFVSSGEPVNINLNVKNNEPFRMSVVTKEGLFHLFEHTLNGKTKKPLLPKFSIQVASNSKDSHSKHQSLPILAGNMSDGLASCILAYGNFLKPSFENINISEFDKDVFLIRDLSSSFFTASSTDEAVSRVKHTEKTNSVKSLTPGYMTEVALLETASKKRKKKSEDVKELPMEVQLKALELTTTPESRTEQEPVIKADSKVHVLLQGLQSKDNNMLNSVLQCGDETIIYNTLERLPLNSIPLVLQEIYIRISKRERSTNPCLKWLSSLVDIHRSYLMSNEDIDKYFEPFSQLFEARAVQNFPTMSRLRGCFNIALSKAVSASSKSTDITSTPLTDDDVQEEDTESSNSESDMED</sequence>
<gene>
    <name evidence="7" type="ORF">JTE90_017559</name>
</gene>
<dbReference type="PROSITE" id="PS50294">
    <property type="entry name" value="WD_REPEATS_REGION"/>
    <property type="match status" value="1"/>
</dbReference>
<evidence type="ECO:0000256" key="4">
    <source>
        <dbReference type="PROSITE-ProRule" id="PRU00221"/>
    </source>
</evidence>